<organism evidence="2 3">
    <name type="scientific">Micromonospora chaiyaphumensis</name>
    <dbReference type="NCBI Taxonomy" id="307119"/>
    <lineage>
        <taxon>Bacteria</taxon>
        <taxon>Bacillati</taxon>
        <taxon>Actinomycetota</taxon>
        <taxon>Actinomycetes</taxon>
        <taxon>Micromonosporales</taxon>
        <taxon>Micromonosporaceae</taxon>
        <taxon>Micromonospora</taxon>
    </lineage>
</organism>
<dbReference type="GO" id="GO:0051213">
    <property type="term" value="F:dioxygenase activity"/>
    <property type="evidence" value="ECO:0007669"/>
    <property type="project" value="UniProtKB-KW"/>
</dbReference>
<dbReference type="AlphaFoldDB" id="A0A1C4UWZ0"/>
<dbReference type="InterPro" id="IPR029068">
    <property type="entry name" value="Glyas_Bleomycin-R_OHBP_Dase"/>
</dbReference>
<keyword evidence="2" id="KW-0560">Oxidoreductase</keyword>
<dbReference type="Proteomes" id="UP000199629">
    <property type="component" value="Unassembled WGS sequence"/>
</dbReference>
<dbReference type="SUPFAM" id="SSF54593">
    <property type="entry name" value="Glyoxalase/Bleomycin resistance protein/Dihydroxybiphenyl dioxygenase"/>
    <property type="match status" value="1"/>
</dbReference>
<dbReference type="InterPro" id="IPR004360">
    <property type="entry name" value="Glyas_Fos-R_dOase_dom"/>
</dbReference>
<dbReference type="EMBL" id="FMCS01000001">
    <property type="protein sequence ID" value="SCE76195.1"/>
    <property type="molecule type" value="Genomic_DNA"/>
</dbReference>
<dbReference type="PANTHER" id="PTHR36437">
    <property type="entry name" value="GLYOXALASE/BLEOMYCIN RESISTANCE PROTEIN/DIOXYGENASE"/>
    <property type="match status" value="1"/>
</dbReference>
<reference evidence="3" key="1">
    <citation type="submission" date="2016-06" db="EMBL/GenBank/DDBJ databases">
        <authorList>
            <person name="Varghese N."/>
            <person name="Submissions Spin"/>
        </authorList>
    </citation>
    <scope>NUCLEOTIDE SEQUENCE [LARGE SCALE GENOMIC DNA]</scope>
    <source>
        <strain evidence="3">DSM 45246</strain>
    </source>
</reference>
<dbReference type="PANTHER" id="PTHR36437:SF2">
    <property type="entry name" value="GLYOXALASE_BLEOMYCIN RESISTANCE PROTEIN_DIOXYGENASE"/>
    <property type="match status" value="1"/>
</dbReference>
<gene>
    <name evidence="2" type="ORF">GA0070214_1011091</name>
</gene>
<evidence type="ECO:0000313" key="3">
    <source>
        <dbReference type="Proteomes" id="UP000199629"/>
    </source>
</evidence>
<dbReference type="InterPro" id="IPR037523">
    <property type="entry name" value="VOC_core"/>
</dbReference>
<dbReference type="Pfam" id="PF00903">
    <property type="entry name" value="Glyoxalase"/>
    <property type="match status" value="1"/>
</dbReference>
<sequence length="125" mass="13624">MTVTHVQLVSVPVSDQDRARDFYLDVLDFDLIFDNPMGPDGSRWIQVAPKGAATALTLVTWFPTMSPGSLKGLVLETDDLDADAARLRERGVGLPDGGIQTAPWGRYITFHDPDGNGIVLQSTRV</sequence>
<evidence type="ECO:0000259" key="1">
    <source>
        <dbReference type="PROSITE" id="PS51819"/>
    </source>
</evidence>
<dbReference type="RefSeq" id="WP_091259930.1">
    <property type="nucleotide sequence ID" value="NZ_FMCS01000001.1"/>
</dbReference>
<dbReference type="Gene3D" id="3.10.180.10">
    <property type="entry name" value="2,3-Dihydroxybiphenyl 1,2-Dioxygenase, domain 1"/>
    <property type="match status" value="1"/>
</dbReference>
<accession>A0A1C4UWZ0</accession>
<protein>
    <submittedName>
        <fullName evidence="2">Catechol 2,3-dioxygenase</fullName>
    </submittedName>
</protein>
<proteinExistence type="predicted"/>
<keyword evidence="2" id="KW-0223">Dioxygenase</keyword>
<name>A0A1C4UWZ0_9ACTN</name>
<feature type="domain" description="VOC" evidence="1">
    <location>
        <begin position="2"/>
        <end position="123"/>
    </location>
</feature>
<keyword evidence="3" id="KW-1185">Reference proteome</keyword>
<dbReference type="PROSITE" id="PS51819">
    <property type="entry name" value="VOC"/>
    <property type="match status" value="1"/>
</dbReference>
<evidence type="ECO:0000313" key="2">
    <source>
        <dbReference type="EMBL" id="SCE76195.1"/>
    </source>
</evidence>